<dbReference type="Proteomes" id="UP000027725">
    <property type="component" value="Unassembled WGS sequence"/>
</dbReference>
<evidence type="ECO:0000313" key="3">
    <source>
        <dbReference type="Proteomes" id="UP000027725"/>
    </source>
</evidence>
<dbReference type="RefSeq" id="WP_038063189.1">
    <property type="nucleotide sequence ID" value="NZ_FOVB01000002.1"/>
</dbReference>
<reference evidence="2 3" key="1">
    <citation type="submission" date="2014-03" db="EMBL/GenBank/DDBJ databases">
        <title>The draft genome sequence of Thioclava dalianensis DLFJ1-1.</title>
        <authorList>
            <person name="Lai Q."/>
            <person name="Shao Z."/>
        </authorList>
    </citation>
    <scope>NUCLEOTIDE SEQUENCE [LARGE SCALE GENOMIC DNA]</scope>
    <source>
        <strain evidence="2 3">DLFJ1-1</strain>
    </source>
</reference>
<evidence type="ECO:0000256" key="1">
    <source>
        <dbReference type="SAM" id="MobiDB-lite"/>
    </source>
</evidence>
<feature type="region of interest" description="Disordered" evidence="1">
    <location>
        <begin position="1"/>
        <end position="21"/>
    </location>
</feature>
<organism evidence="2 3">
    <name type="scientific">Thioclava dalianensis</name>
    <dbReference type="NCBI Taxonomy" id="1185766"/>
    <lineage>
        <taxon>Bacteria</taxon>
        <taxon>Pseudomonadati</taxon>
        <taxon>Pseudomonadota</taxon>
        <taxon>Alphaproteobacteria</taxon>
        <taxon>Rhodobacterales</taxon>
        <taxon>Paracoccaceae</taxon>
        <taxon>Thioclava</taxon>
    </lineage>
</organism>
<dbReference type="EMBL" id="JHEH01000004">
    <property type="protein sequence ID" value="KEP70958.1"/>
    <property type="molecule type" value="Genomic_DNA"/>
</dbReference>
<dbReference type="AlphaFoldDB" id="A0A074TPN9"/>
<keyword evidence="3" id="KW-1185">Reference proteome</keyword>
<comment type="caution">
    <text evidence="2">The sequence shown here is derived from an EMBL/GenBank/DDBJ whole genome shotgun (WGS) entry which is preliminary data.</text>
</comment>
<proteinExistence type="predicted"/>
<name>A0A074TPN9_9RHOB</name>
<sequence length="74" mass="7654">MRRGRGGAIKPAMPAAPMKERISQPSPWIAVACQENGIEVTLIGGQVSTLGGICVGRDTEAQLGTMGRSGGMRS</sequence>
<dbReference type="PROSITE" id="PS51257">
    <property type="entry name" value="PROKAR_LIPOPROTEIN"/>
    <property type="match status" value="1"/>
</dbReference>
<evidence type="ECO:0000313" key="2">
    <source>
        <dbReference type="EMBL" id="KEP70958.1"/>
    </source>
</evidence>
<gene>
    <name evidence="2" type="ORF">DL1_13375</name>
</gene>
<accession>A0A074TPN9</accession>
<dbReference type="OrthoDB" id="9797223at2"/>
<protein>
    <submittedName>
        <fullName evidence="2">Uncharacterized protein</fullName>
    </submittedName>
</protein>